<dbReference type="PANTHER" id="PTHR11937">
    <property type="entry name" value="ACTIN"/>
    <property type="match status" value="1"/>
</dbReference>
<comment type="similarity">
    <text evidence="1">Belongs to the actin family.</text>
</comment>
<dbReference type="InterPro" id="IPR043129">
    <property type="entry name" value="ATPase_NBD"/>
</dbReference>
<name>A0ABQ8Y2N4_9EUKA</name>
<dbReference type="Proteomes" id="UP001150062">
    <property type="component" value="Unassembled WGS sequence"/>
</dbReference>
<evidence type="ECO:0000256" key="2">
    <source>
        <dbReference type="SAM" id="MobiDB-lite"/>
    </source>
</evidence>
<evidence type="ECO:0000256" key="1">
    <source>
        <dbReference type="RuleBase" id="RU000487"/>
    </source>
</evidence>
<accession>A0ABQ8Y2N4</accession>
<dbReference type="Gene3D" id="3.30.420.40">
    <property type="match status" value="2"/>
</dbReference>
<gene>
    <name evidence="3" type="ORF">M0813_26383</name>
</gene>
<dbReference type="SUPFAM" id="SSF53067">
    <property type="entry name" value="Actin-like ATPase domain"/>
    <property type="match status" value="2"/>
</dbReference>
<evidence type="ECO:0000313" key="4">
    <source>
        <dbReference type="Proteomes" id="UP001150062"/>
    </source>
</evidence>
<dbReference type="SMART" id="SM00268">
    <property type="entry name" value="ACTIN"/>
    <property type="match status" value="1"/>
</dbReference>
<reference evidence="3" key="1">
    <citation type="submission" date="2022-08" db="EMBL/GenBank/DDBJ databases">
        <title>Novel sulfate-reducing endosymbionts in the free-living metamonad Anaeramoeba.</title>
        <authorList>
            <person name="Jerlstrom-Hultqvist J."/>
            <person name="Cepicka I."/>
            <person name="Gallot-Lavallee L."/>
            <person name="Salas-Leiva D."/>
            <person name="Curtis B.A."/>
            <person name="Zahonova K."/>
            <person name="Pipaliya S."/>
            <person name="Dacks J."/>
            <person name="Roger A.J."/>
        </authorList>
    </citation>
    <scope>NUCLEOTIDE SEQUENCE</scope>
    <source>
        <strain evidence="3">Schooner1</strain>
    </source>
</reference>
<evidence type="ECO:0000313" key="3">
    <source>
        <dbReference type="EMBL" id="KAJ6238413.1"/>
    </source>
</evidence>
<dbReference type="CDD" id="cd10169">
    <property type="entry name" value="ASKHA_NBD_actin-like"/>
    <property type="match status" value="1"/>
</dbReference>
<dbReference type="EMBL" id="JAOAOG010000233">
    <property type="protein sequence ID" value="KAJ6238413.1"/>
    <property type="molecule type" value="Genomic_DNA"/>
</dbReference>
<dbReference type="Gene3D" id="3.90.640.10">
    <property type="entry name" value="Actin, Chain A, domain 4"/>
    <property type="match status" value="1"/>
</dbReference>
<dbReference type="Pfam" id="PF00022">
    <property type="entry name" value="Actin"/>
    <property type="match status" value="1"/>
</dbReference>
<dbReference type="InterPro" id="IPR004000">
    <property type="entry name" value="Actin"/>
</dbReference>
<comment type="caution">
    <text evidence="3">The sequence shown here is derived from an EMBL/GenBank/DDBJ whole genome shotgun (WGS) entry which is preliminary data.</text>
</comment>
<sequence>MESKTSLVLKSGGYTLQFGFSGESQPDATEFTYNKKDDSSIPILKGVVQNWEIMEEKWKSLYEQLSIESSDFPLLSIHPTQMGRKEIEKTIQIFFESFSVPQLAIEDENLLPLYSVGRHSALVVNIGTELTHCVPIVDGYVLEQGIIRQEIGGLHITNNFQNIFSIENFDIAEELKIAIAEIHSQPQSSSTIKIKEKKNENEKEKEKEETKTELEKREKEETKTEKREEEEEENEKEEKINYQTSDKKDWEITRKQQQYPSEILFNPVLFQKQTMGLHEMIYQSIENCPISLRNSLYENIILVGSTMKIKGMKKRIRSEIAVLDPEINLNFIGDNPSNLVWSGGSILASLNIPHFWVDKHEYNEQGPKVFFK</sequence>
<feature type="region of interest" description="Disordered" evidence="2">
    <location>
        <begin position="188"/>
        <end position="242"/>
    </location>
</feature>
<feature type="compositionally biased region" description="Basic and acidic residues" evidence="2">
    <location>
        <begin position="193"/>
        <end position="227"/>
    </location>
</feature>
<keyword evidence="4" id="KW-1185">Reference proteome</keyword>
<organism evidence="3 4">
    <name type="scientific">Anaeramoeba flamelloides</name>
    <dbReference type="NCBI Taxonomy" id="1746091"/>
    <lineage>
        <taxon>Eukaryota</taxon>
        <taxon>Metamonada</taxon>
        <taxon>Anaeramoebidae</taxon>
        <taxon>Anaeramoeba</taxon>
    </lineage>
</organism>
<proteinExistence type="inferred from homology"/>
<protein>
    <submittedName>
        <fullName evidence="3">Actin-5c-related</fullName>
    </submittedName>
</protein>